<keyword evidence="2" id="KW-0812">Transmembrane</keyword>
<reference evidence="4" key="1">
    <citation type="submission" date="2022-03" db="EMBL/GenBank/DDBJ databases">
        <authorList>
            <person name="Tunstrom K."/>
        </authorList>
    </citation>
    <scope>NUCLEOTIDE SEQUENCE</scope>
</reference>
<gene>
    <name evidence="4" type="ORF">EEDITHA_LOCUS3447</name>
</gene>
<dbReference type="Proteomes" id="UP001153954">
    <property type="component" value="Unassembled WGS sequence"/>
</dbReference>
<feature type="transmembrane region" description="Helical" evidence="2">
    <location>
        <begin position="331"/>
        <end position="353"/>
    </location>
</feature>
<evidence type="ECO:0000313" key="5">
    <source>
        <dbReference type="Proteomes" id="UP001153954"/>
    </source>
</evidence>
<feature type="region of interest" description="Disordered" evidence="1">
    <location>
        <begin position="441"/>
        <end position="460"/>
    </location>
</feature>
<proteinExistence type="predicted"/>
<feature type="chain" id="PRO_5043426342" evidence="3">
    <location>
        <begin position="16"/>
        <end position="745"/>
    </location>
</feature>
<dbReference type="AlphaFoldDB" id="A0AAU9TP14"/>
<keyword evidence="5" id="KW-1185">Reference proteome</keyword>
<keyword evidence="2" id="KW-1133">Transmembrane helix</keyword>
<evidence type="ECO:0000256" key="1">
    <source>
        <dbReference type="SAM" id="MobiDB-lite"/>
    </source>
</evidence>
<feature type="region of interest" description="Disordered" evidence="1">
    <location>
        <begin position="658"/>
        <end position="678"/>
    </location>
</feature>
<feature type="compositionally biased region" description="Low complexity" evidence="1">
    <location>
        <begin position="441"/>
        <end position="451"/>
    </location>
</feature>
<accession>A0AAU9TP14</accession>
<comment type="caution">
    <text evidence="4">The sequence shown here is derived from an EMBL/GenBank/DDBJ whole genome shotgun (WGS) entry which is preliminary data.</text>
</comment>
<evidence type="ECO:0000313" key="4">
    <source>
        <dbReference type="EMBL" id="CAH2087159.1"/>
    </source>
</evidence>
<evidence type="ECO:0000256" key="2">
    <source>
        <dbReference type="SAM" id="Phobius"/>
    </source>
</evidence>
<feature type="signal peptide" evidence="3">
    <location>
        <begin position="1"/>
        <end position="15"/>
    </location>
</feature>
<dbReference type="EMBL" id="CAKOGL010000006">
    <property type="protein sequence ID" value="CAH2087159.1"/>
    <property type="molecule type" value="Genomic_DNA"/>
</dbReference>
<keyword evidence="2" id="KW-0472">Membrane</keyword>
<organism evidence="4 5">
    <name type="scientific">Euphydryas editha</name>
    <name type="common">Edith's checkerspot</name>
    <dbReference type="NCBI Taxonomy" id="104508"/>
    <lineage>
        <taxon>Eukaryota</taxon>
        <taxon>Metazoa</taxon>
        <taxon>Ecdysozoa</taxon>
        <taxon>Arthropoda</taxon>
        <taxon>Hexapoda</taxon>
        <taxon>Insecta</taxon>
        <taxon>Pterygota</taxon>
        <taxon>Neoptera</taxon>
        <taxon>Endopterygota</taxon>
        <taxon>Lepidoptera</taxon>
        <taxon>Glossata</taxon>
        <taxon>Ditrysia</taxon>
        <taxon>Papilionoidea</taxon>
        <taxon>Nymphalidae</taxon>
        <taxon>Nymphalinae</taxon>
        <taxon>Euphydryas</taxon>
    </lineage>
</organism>
<protein>
    <submittedName>
        <fullName evidence="4">Uncharacterized protein</fullName>
    </submittedName>
</protein>
<evidence type="ECO:0000256" key="3">
    <source>
        <dbReference type="SAM" id="SignalP"/>
    </source>
</evidence>
<sequence length="745" mass="86317">MYLFVLIILVYNTLAYVIYETESPSPNVGTVLFTKLDLNKKRWNKNMIKLLLARKHLQRLIPPPHLIEAVNEDYLDNLLAYYKESYRTVKREIKNRELINIMNIALSDALGGYLKVWVLPLTKYAYYGGAISMQKAVNIFQVFEDIKRNLKTDGRRWRNPNENLLKSVAIEVISQPHISLTRSMKDPCNNLAYYEKSGQDLTVPLPMINWDILPITILVPLKNQSLVPISSINSSKILLNYYNIAENCMQAQNPKSSENFKQKFQSWLAKDVAPHLNDNNLYIAFGSVLSLMNDTKKSYGSFSKDFNDRCEKLKSKTISVSSFFHKSQNKYFIITIIFLVEVIWCLPSLFYIIHVRKRKRSKKIKTYICNLFKRNHKNDNNKFPYFKQNNKNKNNNFIYRNINNDKDDRGMKLAFKPRMKTLEVDVQYPSCDSKYVSIKSSKSNNKNISSNQPSVANKVSKTPSLKKIFPDFDSMNIPASNNILNESSYTQSLDKVTKNPKTCKRDLEPMRTLTVIEDEQTIKEINYSQESTFKEPQAEISKSQCKCCISVLDDKNPQCACSTCSKEEVIMIRNKNKSILPKPNPKLTTTFEKCKTKERKSLYETVMHTKVNEKAQTSKQTIEKHKIKTEIEKTPKLKNKKPLLRIRIERPQTEIKVGITSHQSSKSRPREQPKIKPSKIPRLAIKKEIKEDEKHVKTTITPIRNAERLKIDKTILGKKNLKEKALDDTAIKRTATIDKKLNVTL</sequence>
<keyword evidence="3" id="KW-0732">Signal</keyword>
<name>A0AAU9TP14_EUPED</name>